<feature type="domain" description="Radical SAM core" evidence="6">
    <location>
        <begin position="15"/>
        <end position="222"/>
    </location>
</feature>
<gene>
    <name evidence="7" type="ORF">AE618_00420</name>
</gene>
<dbReference type="InterPro" id="IPR013785">
    <property type="entry name" value="Aldolase_TIM"/>
</dbReference>
<dbReference type="SFLD" id="SFLDS00029">
    <property type="entry name" value="Radical_SAM"/>
    <property type="match status" value="1"/>
</dbReference>
<proteinExistence type="predicted"/>
<keyword evidence="4" id="KW-0408">Iron</keyword>
<dbReference type="PATRIC" id="fig|1526658.3.peg.3596"/>
<dbReference type="PANTHER" id="PTHR11228">
    <property type="entry name" value="RADICAL SAM DOMAIN PROTEIN"/>
    <property type="match status" value="1"/>
</dbReference>
<evidence type="ECO:0000313" key="7">
    <source>
        <dbReference type="EMBL" id="KPH83096.1"/>
    </source>
</evidence>
<dbReference type="InterPro" id="IPR007197">
    <property type="entry name" value="rSAM"/>
</dbReference>
<dbReference type="PANTHER" id="PTHR11228:SF7">
    <property type="entry name" value="PQQA PEPTIDE CYCLASE"/>
    <property type="match status" value="1"/>
</dbReference>
<dbReference type="PROSITE" id="PS51918">
    <property type="entry name" value="RADICAL_SAM"/>
    <property type="match status" value="1"/>
</dbReference>
<keyword evidence="8" id="KW-1185">Reference proteome</keyword>
<evidence type="ECO:0000256" key="5">
    <source>
        <dbReference type="ARBA" id="ARBA00023014"/>
    </source>
</evidence>
<keyword evidence="3" id="KW-0479">Metal-binding</keyword>
<keyword evidence="2" id="KW-0949">S-adenosyl-L-methionine</keyword>
<dbReference type="AlphaFoldDB" id="A0A0N0MD76"/>
<name>A0A0N0MD76_9HYPH</name>
<dbReference type="Proteomes" id="UP000037822">
    <property type="component" value="Unassembled WGS sequence"/>
</dbReference>
<dbReference type="OrthoDB" id="9792276at2"/>
<keyword evidence="5" id="KW-0411">Iron-sulfur</keyword>
<evidence type="ECO:0000256" key="3">
    <source>
        <dbReference type="ARBA" id="ARBA00022723"/>
    </source>
</evidence>
<evidence type="ECO:0000256" key="2">
    <source>
        <dbReference type="ARBA" id="ARBA00022691"/>
    </source>
</evidence>
<dbReference type="SFLD" id="SFLDG01067">
    <property type="entry name" value="SPASM/twitch_domain_containing"/>
    <property type="match status" value="1"/>
</dbReference>
<sequence length="351" mass="38110">MFGEVSRSGEAAMPAPPSFALGLGLTNECNLACSFCYRDPTRVDRLSLDHVRSALGSLSVRSVNLGTGENGMHPEFAPMLAYLRDQPIKLTITSNGYSIAVLDDEQLLAFKDVEFSLDYPTQAEQDAQRGEGNWALLHEQAARCRRLGVPVTFIAVMMKANFDRLAEIAEIARAYDAPLRLNVYQSVRSDIYAMSYEEYWQGFETLFARTDVIAIGEPLVRAMAGMPPRLGGCGVATVRVTPRATVQPCVYWPGQGAPLDVLLDLGSEITGTAPFAAARSVPEACGDCSHLDTCGGGCAGRRRLHKALDQPDPYCPVIRGDARVMKLRMAATRELPKLESACTTIVMGRAA</sequence>
<dbReference type="EMBL" id="LGSZ01000008">
    <property type="protein sequence ID" value="KPH83096.1"/>
    <property type="molecule type" value="Genomic_DNA"/>
</dbReference>
<dbReference type="SUPFAM" id="SSF102114">
    <property type="entry name" value="Radical SAM enzymes"/>
    <property type="match status" value="1"/>
</dbReference>
<dbReference type="CDD" id="cd01335">
    <property type="entry name" value="Radical_SAM"/>
    <property type="match status" value="1"/>
</dbReference>
<dbReference type="InterPro" id="IPR050377">
    <property type="entry name" value="Radical_SAM_PqqE_MftC-like"/>
</dbReference>
<comment type="caution">
    <text evidence="7">The sequence shown here is derived from an EMBL/GenBank/DDBJ whole genome shotgun (WGS) entry which is preliminary data.</text>
</comment>
<accession>A0A0N0MD76</accession>
<evidence type="ECO:0000256" key="4">
    <source>
        <dbReference type="ARBA" id="ARBA00023004"/>
    </source>
</evidence>
<dbReference type="GO" id="GO:0003824">
    <property type="term" value="F:catalytic activity"/>
    <property type="evidence" value="ECO:0007669"/>
    <property type="project" value="InterPro"/>
</dbReference>
<evidence type="ECO:0000256" key="1">
    <source>
        <dbReference type="ARBA" id="ARBA00001966"/>
    </source>
</evidence>
<evidence type="ECO:0000259" key="6">
    <source>
        <dbReference type="PROSITE" id="PS51918"/>
    </source>
</evidence>
<dbReference type="InterPro" id="IPR058240">
    <property type="entry name" value="rSAM_sf"/>
</dbReference>
<protein>
    <submittedName>
        <fullName evidence="7">Radical SAM protein</fullName>
    </submittedName>
</protein>
<reference evidence="7 8" key="1">
    <citation type="submission" date="2015-07" db="EMBL/GenBank/DDBJ databases">
        <title>Whole genome sequencing of Bosea vaviloviae isolated from cave pool.</title>
        <authorList>
            <person name="Tan N.E.H."/>
            <person name="Lee Y.P."/>
            <person name="Gan H.M."/>
            <person name="Barton H."/>
            <person name="Savka M.A."/>
        </authorList>
    </citation>
    <scope>NUCLEOTIDE SEQUENCE [LARGE SCALE GENOMIC DNA]</scope>
    <source>
        <strain evidence="7 8">SD260</strain>
    </source>
</reference>
<organism evidence="7 8">
    <name type="scientific">Bosea vaviloviae</name>
    <dbReference type="NCBI Taxonomy" id="1526658"/>
    <lineage>
        <taxon>Bacteria</taxon>
        <taxon>Pseudomonadati</taxon>
        <taxon>Pseudomonadota</taxon>
        <taxon>Alphaproteobacteria</taxon>
        <taxon>Hyphomicrobiales</taxon>
        <taxon>Boseaceae</taxon>
        <taxon>Bosea</taxon>
    </lineage>
</organism>
<comment type="cofactor">
    <cofactor evidence="1">
        <name>[4Fe-4S] cluster</name>
        <dbReference type="ChEBI" id="CHEBI:49883"/>
    </cofactor>
</comment>
<dbReference type="GO" id="GO:0051536">
    <property type="term" value="F:iron-sulfur cluster binding"/>
    <property type="evidence" value="ECO:0007669"/>
    <property type="project" value="UniProtKB-KW"/>
</dbReference>
<dbReference type="GO" id="GO:0046872">
    <property type="term" value="F:metal ion binding"/>
    <property type="evidence" value="ECO:0007669"/>
    <property type="project" value="UniProtKB-KW"/>
</dbReference>
<dbReference type="Pfam" id="PF04055">
    <property type="entry name" value="Radical_SAM"/>
    <property type="match status" value="1"/>
</dbReference>
<dbReference type="Gene3D" id="3.20.20.70">
    <property type="entry name" value="Aldolase class I"/>
    <property type="match status" value="1"/>
</dbReference>
<evidence type="ECO:0000313" key="8">
    <source>
        <dbReference type="Proteomes" id="UP000037822"/>
    </source>
</evidence>